<comment type="cofactor">
    <cofactor evidence="7">
        <name>Mg(2+)</name>
        <dbReference type="ChEBI" id="CHEBI:18420"/>
    </cofactor>
    <text evidence="7">Binds 1 Mg(2+) ion per subunit.</text>
</comment>
<dbReference type="EMBL" id="FNFP01000001">
    <property type="protein sequence ID" value="SDJ96764.1"/>
    <property type="molecule type" value="Genomic_DNA"/>
</dbReference>
<feature type="domain" description="Chorismate mutase" evidence="8">
    <location>
        <begin position="1"/>
        <end position="87"/>
    </location>
</feature>
<feature type="binding site" evidence="7">
    <location>
        <position position="205"/>
    </location>
    <ligand>
        <name>ATP</name>
        <dbReference type="ChEBI" id="CHEBI:30616"/>
    </ligand>
</feature>
<dbReference type="InterPro" id="IPR002701">
    <property type="entry name" value="CM_II_prokaryot"/>
</dbReference>
<dbReference type="RefSeq" id="WP_090549559.1">
    <property type="nucleotide sequence ID" value="NZ_FNFP01000001.1"/>
</dbReference>
<evidence type="ECO:0000313" key="10">
    <source>
        <dbReference type="Proteomes" id="UP000198718"/>
    </source>
</evidence>
<dbReference type="CDD" id="cd00464">
    <property type="entry name" value="SK"/>
    <property type="match status" value="1"/>
</dbReference>
<dbReference type="InterPro" id="IPR031322">
    <property type="entry name" value="Shikimate/glucono_kinase"/>
</dbReference>
<name>A0A1G8Y2V2_9FIRM</name>
<evidence type="ECO:0000256" key="5">
    <source>
        <dbReference type="ARBA" id="ARBA00022840"/>
    </source>
</evidence>
<feature type="binding site" evidence="7">
    <location>
        <begin position="99"/>
        <end position="104"/>
    </location>
    <ligand>
        <name>ATP</name>
        <dbReference type="ChEBI" id="CHEBI:30616"/>
    </ligand>
</feature>
<keyword evidence="7" id="KW-0479">Metal-binding</keyword>
<evidence type="ECO:0000256" key="6">
    <source>
        <dbReference type="ARBA" id="ARBA00023141"/>
    </source>
</evidence>
<feature type="binding site" evidence="7">
    <location>
        <position position="224"/>
    </location>
    <ligand>
        <name>substrate</name>
    </ligand>
</feature>
<dbReference type="OrthoDB" id="9800332at2"/>
<dbReference type="InterPro" id="IPR000623">
    <property type="entry name" value="Shikimate_kinase/TSH1"/>
</dbReference>
<dbReference type="Proteomes" id="UP000198718">
    <property type="component" value="Unassembled WGS sequence"/>
</dbReference>
<evidence type="ECO:0000256" key="3">
    <source>
        <dbReference type="ARBA" id="ARBA00022741"/>
    </source>
</evidence>
<keyword evidence="7" id="KW-0963">Cytoplasm</keyword>
<evidence type="ECO:0000256" key="2">
    <source>
        <dbReference type="ARBA" id="ARBA00022679"/>
    </source>
</evidence>
<dbReference type="GO" id="GO:0005524">
    <property type="term" value="F:ATP binding"/>
    <property type="evidence" value="ECO:0007669"/>
    <property type="project" value="UniProtKB-UniRule"/>
</dbReference>
<feature type="binding site" evidence="7">
    <location>
        <position position="145"/>
    </location>
    <ligand>
        <name>substrate</name>
    </ligand>
</feature>
<comment type="subcellular location">
    <subcellularLocation>
        <location evidence="7">Cytoplasm</location>
    </subcellularLocation>
</comment>
<keyword evidence="2 7" id="KW-0808">Transferase</keyword>
<gene>
    <name evidence="7" type="primary">aroK</name>
    <name evidence="9" type="ORF">SAMN05660472_00401</name>
</gene>
<dbReference type="PROSITE" id="PS51168">
    <property type="entry name" value="CHORISMATE_MUT_2"/>
    <property type="match status" value="1"/>
</dbReference>
<accession>A0A1G8Y2V2</accession>
<dbReference type="HAMAP" id="MF_00109">
    <property type="entry name" value="Shikimate_kinase"/>
    <property type="match status" value="1"/>
</dbReference>
<feature type="binding site" evidence="7">
    <location>
        <position position="121"/>
    </location>
    <ligand>
        <name>substrate</name>
    </ligand>
</feature>
<dbReference type="Pfam" id="PF01202">
    <property type="entry name" value="SKI"/>
    <property type="match status" value="1"/>
</dbReference>
<dbReference type="SUPFAM" id="SSF48600">
    <property type="entry name" value="Chorismate mutase II"/>
    <property type="match status" value="1"/>
</dbReference>
<protein>
    <recommendedName>
        <fullName evidence="7">Shikimate kinase</fullName>
        <shortName evidence="7">SK</shortName>
        <ecNumber evidence="7">2.7.1.71</ecNumber>
    </recommendedName>
</protein>
<dbReference type="AlphaFoldDB" id="A0A1G8Y2V2"/>
<dbReference type="Gene3D" id="3.40.50.300">
    <property type="entry name" value="P-loop containing nucleotide triphosphate hydrolases"/>
    <property type="match status" value="1"/>
</dbReference>
<keyword evidence="10" id="KW-1185">Reference proteome</keyword>
<comment type="caution">
    <text evidence="7">Lacks conserved residue(s) required for the propagation of feature annotation.</text>
</comment>
<keyword evidence="6 7" id="KW-0057">Aromatic amino acid biosynthesis</keyword>
<sequence>MDIEELRKEIDGCDMALVEIFQRRMKLVLEILENKRKNNLPVLHPQREEEIIEKVLKNLKEDTFAHEVEDLLMKIFKISRRIQSEKLFPHNIVLIGFMGVGKSTIGRDLSRQLEMKYVDTDQLIEERVGMPIKEIFEKYGQAFFRDLEKNIIEEVSGSKNKIIICGGGVVLNPENIRSLRRYGKTILLKAKAATIYDRISQEDSRPVLKGRMSLEGIEQVLQQRDNAYHDAADIIIETDNKPIEKISTDIITGLYEISK</sequence>
<dbReference type="UniPathway" id="UPA00053">
    <property type="reaction ID" value="UER00088"/>
</dbReference>
<evidence type="ECO:0000256" key="4">
    <source>
        <dbReference type="ARBA" id="ARBA00022777"/>
    </source>
</evidence>
<comment type="similarity">
    <text evidence="7">Belongs to the shikimate kinase family.</text>
</comment>
<evidence type="ECO:0000256" key="7">
    <source>
        <dbReference type="HAMAP-Rule" id="MF_00109"/>
    </source>
</evidence>
<dbReference type="GO" id="GO:0009073">
    <property type="term" value="P:aromatic amino acid family biosynthetic process"/>
    <property type="evidence" value="ECO:0007669"/>
    <property type="project" value="UniProtKB-KW"/>
</dbReference>
<dbReference type="GO" id="GO:0005829">
    <property type="term" value="C:cytosol"/>
    <property type="evidence" value="ECO:0007669"/>
    <property type="project" value="TreeGrafter"/>
</dbReference>
<dbReference type="InterPro" id="IPR027417">
    <property type="entry name" value="P-loop_NTPase"/>
</dbReference>
<dbReference type="GO" id="GO:0008652">
    <property type="term" value="P:amino acid biosynthetic process"/>
    <property type="evidence" value="ECO:0007669"/>
    <property type="project" value="UniProtKB-KW"/>
</dbReference>
<comment type="catalytic activity">
    <reaction evidence="7">
        <text>shikimate + ATP = 3-phosphoshikimate + ADP + H(+)</text>
        <dbReference type="Rhea" id="RHEA:13121"/>
        <dbReference type="ChEBI" id="CHEBI:15378"/>
        <dbReference type="ChEBI" id="CHEBI:30616"/>
        <dbReference type="ChEBI" id="CHEBI:36208"/>
        <dbReference type="ChEBI" id="CHEBI:145989"/>
        <dbReference type="ChEBI" id="CHEBI:456216"/>
        <dbReference type="EC" id="2.7.1.71"/>
    </reaction>
</comment>
<keyword evidence="7" id="KW-0460">Magnesium</keyword>
<dbReference type="InterPro" id="IPR036979">
    <property type="entry name" value="CM_dom_sf"/>
</dbReference>
<keyword evidence="4 7" id="KW-0418">Kinase</keyword>
<evidence type="ECO:0000313" key="9">
    <source>
        <dbReference type="EMBL" id="SDJ96764.1"/>
    </source>
</evidence>
<dbReference type="STRING" id="393762.SAMN05660472_00401"/>
<dbReference type="InterPro" id="IPR036263">
    <property type="entry name" value="Chorismate_II_sf"/>
</dbReference>
<dbReference type="PRINTS" id="PR01100">
    <property type="entry name" value="SHIKIMTKNASE"/>
</dbReference>
<evidence type="ECO:0000256" key="1">
    <source>
        <dbReference type="ARBA" id="ARBA00022605"/>
    </source>
</evidence>
<dbReference type="Pfam" id="PF01817">
    <property type="entry name" value="CM_2"/>
    <property type="match status" value="1"/>
</dbReference>
<evidence type="ECO:0000259" key="8">
    <source>
        <dbReference type="PROSITE" id="PS51168"/>
    </source>
</evidence>
<dbReference type="SUPFAM" id="SSF52540">
    <property type="entry name" value="P-loop containing nucleoside triphosphate hydrolases"/>
    <property type="match status" value="1"/>
</dbReference>
<reference evidence="9 10" key="1">
    <citation type="submission" date="2016-10" db="EMBL/GenBank/DDBJ databases">
        <authorList>
            <person name="de Groot N.N."/>
        </authorList>
    </citation>
    <scope>NUCLEOTIDE SEQUENCE [LARGE SCALE GENOMIC DNA]</scope>
    <source>
        <strain evidence="9 10">DSM 18346</strain>
    </source>
</reference>
<dbReference type="PANTHER" id="PTHR21087:SF16">
    <property type="entry name" value="SHIKIMATE KINASE 1, CHLOROPLASTIC"/>
    <property type="match status" value="1"/>
</dbReference>
<keyword evidence="3 7" id="KW-0547">Nucleotide-binding</keyword>
<proteinExistence type="inferred from homology"/>
<dbReference type="SMART" id="SM00830">
    <property type="entry name" value="CM_2"/>
    <property type="match status" value="1"/>
</dbReference>
<dbReference type="GO" id="GO:0004765">
    <property type="term" value="F:shikimate kinase activity"/>
    <property type="evidence" value="ECO:0007669"/>
    <property type="project" value="UniProtKB-UniRule"/>
</dbReference>
<comment type="subunit">
    <text evidence="7">Monomer.</text>
</comment>
<keyword evidence="5 7" id="KW-0067">ATP-binding</keyword>
<dbReference type="GO" id="GO:0000287">
    <property type="term" value="F:magnesium ion binding"/>
    <property type="evidence" value="ECO:0007669"/>
    <property type="project" value="UniProtKB-UniRule"/>
</dbReference>
<keyword evidence="1 7" id="KW-0028">Amino-acid biosynthesis</keyword>
<dbReference type="EC" id="2.7.1.71" evidence="7"/>
<dbReference type="Gene3D" id="1.20.59.10">
    <property type="entry name" value="Chorismate mutase"/>
    <property type="match status" value="1"/>
</dbReference>
<comment type="pathway">
    <text evidence="7">Metabolic intermediate biosynthesis; chorismate biosynthesis; chorismate from D-erythrose 4-phosphate and phosphoenolpyruvate: step 5/7.</text>
</comment>
<comment type="function">
    <text evidence="7">Catalyzes the specific phosphorylation of the 3-hydroxyl group of shikimic acid using ATP as a cosubstrate.</text>
</comment>
<organism evidence="9 10">
    <name type="scientific">Natronincola ferrireducens</name>
    <dbReference type="NCBI Taxonomy" id="393762"/>
    <lineage>
        <taxon>Bacteria</taxon>
        <taxon>Bacillati</taxon>
        <taxon>Bacillota</taxon>
        <taxon>Clostridia</taxon>
        <taxon>Peptostreptococcales</taxon>
        <taxon>Natronincolaceae</taxon>
        <taxon>Natronincola</taxon>
    </lineage>
</organism>
<feature type="binding site" evidence="7">
    <location>
        <position position="103"/>
    </location>
    <ligand>
        <name>Mg(2+)</name>
        <dbReference type="ChEBI" id="CHEBI:18420"/>
    </ligand>
</feature>
<dbReference type="GO" id="GO:0009423">
    <property type="term" value="P:chorismate biosynthetic process"/>
    <property type="evidence" value="ECO:0007669"/>
    <property type="project" value="UniProtKB-UniRule"/>
</dbReference>
<dbReference type="GO" id="GO:0004106">
    <property type="term" value="F:chorismate mutase activity"/>
    <property type="evidence" value="ECO:0007669"/>
    <property type="project" value="InterPro"/>
</dbReference>
<dbReference type="PANTHER" id="PTHR21087">
    <property type="entry name" value="SHIKIMATE KINASE"/>
    <property type="match status" value="1"/>
</dbReference>
<feature type="binding site" evidence="7">
    <location>
        <position position="167"/>
    </location>
    <ligand>
        <name>substrate</name>
    </ligand>
</feature>